<feature type="transmembrane region" description="Helical" evidence="10">
    <location>
        <begin position="135"/>
        <end position="159"/>
    </location>
</feature>
<feature type="transmembrane region" description="Helical" evidence="10">
    <location>
        <begin position="35"/>
        <end position="56"/>
    </location>
</feature>
<keyword evidence="9 10" id="KW-0807">Transducer</keyword>
<keyword evidence="3 10" id="KW-0716">Sensory transduction</keyword>
<evidence type="ECO:0000313" key="11">
    <source>
        <dbReference type="EMBL" id="JAI18055.1"/>
    </source>
</evidence>
<dbReference type="InterPro" id="IPR004117">
    <property type="entry name" value="7tm6_olfct_rcpt"/>
</dbReference>
<comment type="similarity">
    <text evidence="10">Belongs to the insect chemoreceptor superfamily. Heteromeric odorant receptor channel (TC 1.A.69) family.</text>
</comment>
<dbReference type="AlphaFoldDB" id="A0A0K8TVF4"/>
<dbReference type="GO" id="GO:0004984">
    <property type="term" value="F:olfactory receptor activity"/>
    <property type="evidence" value="ECO:0007669"/>
    <property type="project" value="InterPro"/>
</dbReference>
<comment type="caution">
    <text evidence="10">Lacks conserved residue(s) required for the propagation of feature annotation.</text>
</comment>
<evidence type="ECO:0000256" key="4">
    <source>
        <dbReference type="ARBA" id="ARBA00022692"/>
    </source>
</evidence>
<dbReference type="GO" id="GO:0007165">
    <property type="term" value="P:signal transduction"/>
    <property type="evidence" value="ECO:0007669"/>
    <property type="project" value="UniProtKB-KW"/>
</dbReference>
<evidence type="ECO:0000256" key="2">
    <source>
        <dbReference type="ARBA" id="ARBA00022475"/>
    </source>
</evidence>
<name>A0A0K8TVF4_EPIPO</name>
<feature type="transmembrane region" description="Helical" evidence="10">
    <location>
        <begin position="191"/>
        <end position="213"/>
    </location>
</feature>
<keyword evidence="8 10" id="KW-0675">Receptor</keyword>
<keyword evidence="2" id="KW-1003">Cell membrane</keyword>
<evidence type="ECO:0000256" key="6">
    <source>
        <dbReference type="ARBA" id="ARBA00022989"/>
    </source>
</evidence>
<feature type="transmembrane region" description="Helical" evidence="10">
    <location>
        <begin position="68"/>
        <end position="90"/>
    </location>
</feature>
<comment type="subcellular location">
    <subcellularLocation>
        <location evidence="1 10">Cell membrane</location>
        <topology evidence="1 10">Multi-pass membrane protein</topology>
    </subcellularLocation>
</comment>
<dbReference type="Pfam" id="PF02949">
    <property type="entry name" value="7tm_6"/>
    <property type="match status" value="1"/>
</dbReference>
<keyword evidence="7 10" id="KW-0472">Membrane</keyword>
<sequence>MADDFMPFRETYKIITFNMIAGLIYPNPETERQRAFCIGLALITMIPGYATVALDAYNSWQRGDIVNIIRHITVIGPLAFALLKMILLYIRRAEAYQIIRTIDKDHAEFNTLPEQLKIIASNAVRDIKYFSEYCLAWIVFLSVLTFPLTAAFLNVYNYLFKTEPVLYMVHDVQKPFSEPEERFSSPFFEFMFVYMIYCAFIYILSFIGFDAFFGVTIGHVCLKIELLCERLDDAMLETDSDALFHKIVDVIKQHNAVFGMIDLVQETFNVWLGAILVVTMAQICFCMYQIIEGYGIDPRYLVFICATVIHIYMPCRYAAKLRAAAAEVSNRVYCSGWERTGNLRARRAAMFMIARAQMPVNITAFNMVNFDMELFVSLMQTSYSLFTLLRP</sequence>
<dbReference type="PANTHER" id="PTHR21137:SF35">
    <property type="entry name" value="ODORANT RECEPTOR 19A-RELATED"/>
    <property type="match status" value="1"/>
</dbReference>
<reference evidence="11" key="1">
    <citation type="journal article" date="2015" name="PLoS ONE">
        <title>The Peripheral Olfactory Repertoire of the Lightbrown Apple Moth, Epiphyas postvittana.</title>
        <authorList>
            <person name="Corcoran J.A."/>
            <person name="Jordan M.D."/>
            <person name="Thrimawithana A.H."/>
            <person name="Crowhurst R.N."/>
            <person name="Newcomb R.D."/>
        </authorList>
    </citation>
    <scope>NUCLEOTIDE SEQUENCE</scope>
</reference>
<evidence type="ECO:0000256" key="9">
    <source>
        <dbReference type="ARBA" id="ARBA00023224"/>
    </source>
</evidence>
<evidence type="ECO:0000256" key="7">
    <source>
        <dbReference type="ARBA" id="ARBA00023136"/>
    </source>
</evidence>
<proteinExistence type="inferred from homology"/>
<feature type="transmembrane region" description="Helical" evidence="10">
    <location>
        <begin position="297"/>
        <end position="313"/>
    </location>
</feature>
<keyword evidence="6 10" id="KW-1133">Transmembrane helix</keyword>
<accession>A0A0K8TVF4</accession>
<organism evidence="11">
    <name type="scientific">Epiphyas postvittana</name>
    <name type="common">Light brown apple moth</name>
    <dbReference type="NCBI Taxonomy" id="65032"/>
    <lineage>
        <taxon>Eukaryota</taxon>
        <taxon>Metazoa</taxon>
        <taxon>Ecdysozoa</taxon>
        <taxon>Arthropoda</taxon>
        <taxon>Hexapoda</taxon>
        <taxon>Insecta</taxon>
        <taxon>Pterygota</taxon>
        <taxon>Neoptera</taxon>
        <taxon>Endopterygota</taxon>
        <taxon>Lepidoptera</taxon>
        <taxon>Glossata</taxon>
        <taxon>Ditrysia</taxon>
        <taxon>Tortricoidea</taxon>
        <taxon>Tortricidae</taxon>
        <taxon>Tortricinae</taxon>
        <taxon>Epiphyas</taxon>
    </lineage>
</organism>
<protein>
    <recommendedName>
        <fullName evidence="10">Odorant receptor</fullName>
    </recommendedName>
</protein>
<keyword evidence="5 10" id="KW-0552">Olfaction</keyword>
<keyword evidence="4 10" id="KW-0812">Transmembrane</keyword>
<evidence type="ECO:0000256" key="10">
    <source>
        <dbReference type="RuleBase" id="RU351113"/>
    </source>
</evidence>
<evidence type="ECO:0000256" key="5">
    <source>
        <dbReference type="ARBA" id="ARBA00022725"/>
    </source>
</evidence>
<evidence type="ECO:0000256" key="1">
    <source>
        <dbReference type="ARBA" id="ARBA00004651"/>
    </source>
</evidence>
<dbReference type="EMBL" id="GCVX01000175">
    <property type="protein sequence ID" value="JAI18055.1"/>
    <property type="molecule type" value="Transcribed_RNA"/>
</dbReference>
<evidence type="ECO:0000256" key="8">
    <source>
        <dbReference type="ARBA" id="ARBA00023170"/>
    </source>
</evidence>
<evidence type="ECO:0000256" key="3">
    <source>
        <dbReference type="ARBA" id="ARBA00022606"/>
    </source>
</evidence>
<dbReference type="PANTHER" id="PTHR21137">
    <property type="entry name" value="ODORANT RECEPTOR"/>
    <property type="match status" value="1"/>
</dbReference>
<dbReference type="GO" id="GO:0005886">
    <property type="term" value="C:plasma membrane"/>
    <property type="evidence" value="ECO:0007669"/>
    <property type="project" value="UniProtKB-SubCell"/>
</dbReference>
<feature type="transmembrane region" description="Helical" evidence="10">
    <location>
        <begin position="270"/>
        <end position="291"/>
    </location>
</feature>
<dbReference type="GO" id="GO:0005549">
    <property type="term" value="F:odorant binding"/>
    <property type="evidence" value="ECO:0007669"/>
    <property type="project" value="InterPro"/>
</dbReference>